<dbReference type="SUPFAM" id="SSF52047">
    <property type="entry name" value="RNI-like"/>
    <property type="match status" value="1"/>
</dbReference>
<proteinExistence type="predicted"/>
<dbReference type="Gene3D" id="3.80.10.10">
    <property type="entry name" value="Ribonuclease Inhibitor"/>
    <property type="match status" value="1"/>
</dbReference>
<comment type="caution">
    <text evidence="1">The sequence shown here is derived from an EMBL/GenBank/DDBJ whole genome shotgun (WGS) entry which is preliminary data.</text>
</comment>
<dbReference type="InterPro" id="IPR032675">
    <property type="entry name" value="LRR_dom_sf"/>
</dbReference>
<organism evidence="1 2">
    <name type="scientific">Rhodocollybia butyracea</name>
    <dbReference type="NCBI Taxonomy" id="206335"/>
    <lineage>
        <taxon>Eukaryota</taxon>
        <taxon>Fungi</taxon>
        <taxon>Dikarya</taxon>
        <taxon>Basidiomycota</taxon>
        <taxon>Agaricomycotina</taxon>
        <taxon>Agaricomycetes</taxon>
        <taxon>Agaricomycetidae</taxon>
        <taxon>Agaricales</taxon>
        <taxon>Marasmiineae</taxon>
        <taxon>Omphalotaceae</taxon>
        <taxon>Rhodocollybia</taxon>
    </lineage>
</organism>
<gene>
    <name evidence="1" type="ORF">BDP27DRAFT_730522</name>
</gene>
<accession>A0A9P5PNV5</accession>
<reference evidence="1" key="1">
    <citation type="submission" date="2020-11" db="EMBL/GenBank/DDBJ databases">
        <authorList>
            <consortium name="DOE Joint Genome Institute"/>
            <person name="Ahrendt S."/>
            <person name="Riley R."/>
            <person name="Andreopoulos W."/>
            <person name="Labutti K."/>
            <person name="Pangilinan J."/>
            <person name="Ruiz-Duenas F.J."/>
            <person name="Barrasa J.M."/>
            <person name="Sanchez-Garcia M."/>
            <person name="Camarero S."/>
            <person name="Miyauchi S."/>
            <person name="Serrano A."/>
            <person name="Linde D."/>
            <person name="Babiker R."/>
            <person name="Drula E."/>
            <person name="Ayuso-Fernandez I."/>
            <person name="Pacheco R."/>
            <person name="Padilla G."/>
            <person name="Ferreira P."/>
            <person name="Barriuso J."/>
            <person name="Kellner H."/>
            <person name="Castanera R."/>
            <person name="Alfaro M."/>
            <person name="Ramirez L."/>
            <person name="Pisabarro A.G."/>
            <person name="Kuo A."/>
            <person name="Tritt A."/>
            <person name="Lipzen A."/>
            <person name="He G."/>
            <person name="Yan M."/>
            <person name="Ng V."/>
            <person name="Cullen D."/>
            <person name="Martin F."/>
            <person name="Rosso M.-N."/>
            <person name="Henrissat B."/>
            <person name="Hibbett D."/>
            <person name="Martinez A.T."/>
            <person name="Grigoriev I.V."/>
        </authorList>
    </citation>
    <scope>NUCLEOTIDE SEQUENCE</scope>
    <source>
        <strain evidence="1">AH 40177</strain>
    </source>
</reference>
<dbReference type="Proteomes" id="UP000772434">
    <property type="component" value="Unassembled WGS sequence"/>
</dbReference>
<name>A0A9P5PNV5_9AGAR</name>
<evidence type="ECO:0000313" key="1">
    <source>
        <dbReference type="EMBL" id="KAF9069321.1"/>
    </source>
</evidence>
<evidence type="ECO:0008006" key="3">
    <source>
        <dbReference type="Google" id="ProtNLM"/>
    </source>
</evidence>
<evidence type="ECO:0000313" key="2">
    <source>
        <dbReference type="Proteomes" id="UP000772434"/>
    </source>
</evidence>
<protein>
    <recommendedName>
        <fullName evidence="3">F-box domain-containing protein</fullName>
    </recommendedName>
</protein>
<sequence length="462" mass="52424">MSEANVQSHSQPNSKSLDYPHSKMYSSLEAAYHALYTEFLTKSRHNNIPNSTADRVRLRALIDQTRSDLKACSEGTIRIQILRVLELQESLLAPIRTLPSDVLTEIFQLVIETSSNPGITWKSTKLSGCIFLLTWICVWWRDEALSYSTFWSTIAVTYDISVGALPTTEVTAFLNESILRSGLSAPMNIRIFGYSPRNDSPPAVITMLVAHAHRWRKAVLLFDFLHQIDVLVRSKPSSAHFPLLEDLSFHFRDHANIDSVRSLIFECHPPLQKLELSLLSESYADVIGSRSLKVLKLDRYCGASLARLLQMCPCLESLTLRSFKFTENPEANQATCQSSLLSLNIGGDFNNVNKVENGAWNSVILPKLIKLEVTLPDLIDHNYWEAAFEADSALSELKEVVKQSKCALQHVNLIMYAAEYGKRLKLRLETMNKFFEDLPVKAEGSFVENKLLQKWKETWRDQ</sequence>
<dbReference type="EMBL" id="JADNRY010000052">
    <property type="protein sequence ID" value="KAF9069321.1"/>
    <property type="molecule type" value="Genomic_DNA"/>
</dbReference>
<dbReference type="OrthoDB" id="5548689at2759"/>
<dbReference type="AlphaFoldDB" id="A0A9P5PNV5"/>
<keyword evidence="2" id="KW-1185">Reference proteome</keyword>